<dbReference type="PROSITE" id="PS00463">
    <property type="entry name" value="ZN2_CY6_FUNGAL_1"/>
    <property type="match status" value="1"/>
</dbReference>
<dbReference type="AlphaFoldDB" id="A0A3M2SBC2"/>
<feature type="compositionally biased region" description="Basic residues" evidence="2">
    <location>
        <begin position="18"/>
        <end position="30"/>
    </location>
</feature>
<dbReference type="PANTHER" id="PTHR47784">
    <property type="entry name" value="STEROL UPTAKE CONTROL PROTEIN 2"/>
    <property type="match status" value="1"/>
</dbReference>
<accession>A0A3M2SBC2</accession>
<dbReference type="GO" id="GO:0008270">
    <property type="term" value="F:zinc ion binding"/>
    <property type="evidence" value="ECO:0007669"/>
    <property type="project" value="InterPro"/>
</dbReference>
<dbReference type="CDD" id="cd00067">
    <property type="entry name" value="GAL4"/>
    <property type="match status" value="1"/>
</dbReference>
<protein>
    <recommendedName>
        <fullName evidence="3">Zn(2)-C6 fungal-type domain-containing protein</fullName>
    </recommendedName>
</protein>
<dbReference type="InterPro" id="IPR021858">
    <property type="entry name" value="Fun_TF"/>
</dbReference>
<dbReference type="OrthoDB" id="5229455at2759"/>
<dbReference type="PANTHER" id="PTHR47784:SF7">
    <property type="entry name" value="ZN(II)2CYS6 TRANSCRIPTION FACTOR (EUROFUNG)"/>
    <property type="match status" value="1"/>
</dbReference>
<dbReference type="Proteomes" id="UP000277212">
    <property type="component" value="Unassembled WGS sequence"/>
</dbReference>
<feature type="region of interest" description="Disordered" evidence="2">
    <location>
        <begin position="1"/>
        <end position="30"/>
    </location>
</feature>
<feature type="domain" description="Zn(2)-C6 fungal-type" evidence="3">
    <location>
        <begin position="34"/>
        <end position="64"/>
    </location>
</feature>
<dbReference type="InterPro" id="IPR053157">
    <property type="entry name" value="Sterol_Uptake_Regulator"/>
</dbReference>
<dbReference type="InterPro" id="IPR036864">
    <property type="entry name" value="Zn2-C6_fun-type_DNA-bd_sf"/>
</dbReference>
<sequence>MSEPSVGSPAAGASTALTKRKPMPRKGHTKSRAGCICCKRRKVKCDEVAPQCGPCQRLGLPCEYLGKQNRSQSSSVARPLRTTPAMYDANDMNFFRHFLFEAYPPLPIDGFTVWQQASKLSHEYEFLLHAMLGLGASHLGLLTPNDYNKVALKHRVTAIRELNSHLSKPNITKAGGEAAFAAMLVLTFQSSYMADGMVDFLTMVRGCWLVGYGSVGDIDETIFKTFARSSYYEKIKALAQQDDTVHYLDALIANQFCASVRRIAPFCKSVPELRYLAHMEKIASLAAVDPAESYRELSFFYDVLGDLSSNDFAHFVDPQNHISQLVIMHTLVLDFVMSKKAVDEFGKTGIGRNGYDCRRAMSKVWIEQIQGRLPAEYQVYAEWPVKLVKSLNYSFDKDAEVWEPFLLSRGTATLSETDTLSLVEGHSDTDQASVESSSLLPF</sequence>
<dbReference type="EMBL" id="NKUJ01000077">
    <property type="protein sequence ID" value="RMJ14803.1"/>
    <property type="molecule type" value="Genomic_DNA"/>
</dbReference>
<dbReference type="SMART" id="SM00066">
    <property type="entry name" value="GAL4"/>
    <property type="match status" value="1"/>
</dbReference>
<dbReference type="GO" id="GO:0001228">
    <property type="term" value="F:DNA-binding transcription activator activity, RNA polymerase II-specific"/>
    <property type="evidence" value="ECO:0007669"/>
    <property type="project" value="TreeGrafter"/>
</dbReference>
<keyword evidence="1" id="KW-0539">Nucleus</keyword>
<evidence type="ECO:0000256" key="2">
    <source>
        <dbReference type="SAM" id="MobiDB-lite"/>
    </source>
</evidence>
<reference evidence="4 5" key="1">
    <citation type="submission" date="2017-06" db="EMBL/GenBank/DDBJ databases">
        <title>Comparative genomic analysis of Ambrosia Fusariam Clade fungi.</title>
        <authorList>
            <person name="Stajich J.E."/>
            <person name="Carrillo J."/>
            <person name="Kijimoto T."/>
            <person name="Eskalen A."/>
            <person name="O'Donnell K."/>
            <person name="Kasson M."/>
        </authorList>
    </citation>
    <scope>NUCLEOTIDE SEQUENCE [LARGE SCALE GENOMIC DNA]</scope>
    <source>
        <strain evidence="4">UCR3666</strain>
    </source>
</reference>
<dbReference type="Pfam" id="PF00172">
    <property type="entry name" value="Zn_clus"/>
    <property type="match status" value="1"/>
</dbReference>
<dbReference type="SUPFAM" id="SSF57701">
    <property type="entry name" value="Zn2/Cys6 DNA-binding domain"/>
    <property type="match status" value="1"/>
</dbReference>
<evidence type="ECO:0000256" key="1">
    <source>
        <dbReference type="ARBA" id="ARBA00023242"/>
    </source>
</evidence>
<gene>
    <name evidence="4" type="ORF">CDV36_005537</name>
</gene>
<keyword evidence="5" id="KW-1185">Reference proteome</keyword>
<dbReference type="Gene3D" id="4.10.240.10">
    <property type="entry name" value="Zn(2)-C6 fungal-type DNA-binding domain"/>
    <property type="match status" value="1"/>
</dbReference>
<name>A0A3M2SBC2_9HYPO</name>
<comment type="caution">
    <text evidence="4">The sequence shown here is derived from an EMBL/GenBank/DDBJ whole genome shotgun (WGS) entry which is preliminary data.</text>
</comment>
<dbReference type="PROSITE" id="PS50048">
    <property type="entry name" value="ZN2_CY6_FUNGAL_2"/>
    <property type="match status" value="1"/>
</dbReference>
<evidence type="ECO:0000313" key="4">
    <source>
        <dbReference type="EMBL" id="RMJ14803.1"/>
    </source>
</evidence>
<organism evidence="4 5">
    <name type="scientific">Fusarium kuroshium</name>
    <dbReference type="NCBI Taxonomy" id="2010991"/>
    <lineage>
        <taxon>Eukaryota</taxon>
        <taxon>Fungi</taxon>
        <taxon>Dikarya</taxon>
        <taxon>Ascomycota</taxon>
        <taxon>Pezizomycotina</taxon>
        <taxon>Sordariomycetes</taxon>
        <taxon>Hypocreomycetidae</taxon>
        <taxon>Hypocreales</taxon>
        <taxon>Nectriaceae</taxon>
        <taxon>Fusarium</taxon>
        <taxon>Fusarium solani species complex</taxon>
    </lineage>
</organism>
<dbReference type="STRING" id="2010991.A0A3M2SBC2"/>
<dbReference type="InterPro" id="IPR001138">
    <property type="entry name" value="Zn2Cys6_DnaBD"/>
</dbReference>
<evidence type="ECO:0000313" key="5">
    <source>
        <dbReference type="Proteomes" id="UP000277212"/>
    </source>
</evidence>
<proteinExistence type="predicted"/>
<evidence type="ECO:0000259" key="3">
    <source>
        <dbReference type="PROSITE" id="PS50048"/>
    </source>
</evidence>
<dbReference type="Pfam" id="PF11951">
    <property type="entry name" value="Fungal_trans_2"/>
    <property type="match status" value="1"/>
</dbReference>